<gene>
    <name evidence="2" type="ORF">TSPI_03990</name>
</gene>
<name>A0ABR3KCW9_TRISP</name>
<proteinExistence type="predicted"/>
<dbReference type="PANTHER" id="PTHR23346">
    <property type="entry name" value="TRANSLATIONAL ACTIVATOR GCN1-RELATED"/>
    <property type="match status" value="1"/>
</dbReference>
<dbReference type="Proteomes" id="UP001558632">
    <property type="component" value="Unassembled WGS sequence"/>
</dbReference>
<dbReference type="SUPFAM" id="SSF48371">
    <property type="entry name" value="ARM repeat"/>
    <property type="match status" value="1"/>
</dbReference>
<reference evidence="2 3" key="1">
    <citation type="submission" date="2024-07" db="EMBL/GenBank/DDBJ databases">
        <title>Enhanced genomic and transcriptomic resources for Trichinella pseudospiralis and T. spiralis underpin the discovery of pronounced molecular differences between stages and species.</title>
        <authorList>
            <person name="Pasi K.K."/>
            <person name="La Rosa G."/>
            <person name="Gomez-Morales M.A."/>
            <person name="Tosini F."/>
            <person name="Sumanam S."/>
            <person name="Young N.D."/>
            <person name="Chang B.C."/>
            <person name="Robin G.B."/>
        </authorList>
    </citation>
    <scope>NUCLEOTIDE SEQUENCE [LARGE SCALE GENOMIC DNA]</scope>
    <source>
        <strain evidence="2">ISS534</strain>
    </source>
</reference>
<evidence type="ECO:0000256" key="1">
    <source>
        <dbReference type="ARBA" id="ARBA00022737"/>
    </source>
</evidence>
<accession>A0ABR3KCW9</accession>
<dbReference type="Pfam" id="PF24987">
    <property type="entry name" value="HEAT_EF3_N"/>
    <property type="match status" value="1"/>
</dbReference>
<sequence length="457" mass="51276">MLHEEKEEDFICSMLSFIEVQVGKKAYKCQVFEEENLPASEIFELICDNVCTANSFKVRQLGASCLYNTVEQLAEASCLQDVSAAVVKMIQLVLDKMFTTIDYAVKEIFLESLQIALRIVEIDSLSNEILTKLYTLKFDMNESVASLANTIWESNRMELHPDSLHVFTEMLNNPNDEIRAVVATAICNAMKSGVYPLAVLLDHLNEIYDQLTDKASSMTDNFGRAIDDELLHTVLHLKMGIASTFERQLWRSSFCHVNAAIEAVKLHGKNHINFIFEKIENLLNCPNDAAHDPLRVAAVILSGSVAQHLDKNDAKVQMVFVRLIENLSIPSQEVQEAIASCIPPLVPSVLKEAPNVIRNLLQMGILSLKQLHIVSELRDAIADKGSASRREGAVICLEVLSTILGKVFEPYMLLLTSNLLFCLGDVDRHVRQAANDCAEIWMKNLTPYTMNMLLQEY</sequence>
<organism evidence="2 3">
    <name type="scientific">Trichinella spiralis</name>
    <name type="common">Trichina worm</name>
    <dbReference type="NCBI Taxonomy" id="6334"/>
    <lineage>
        <taxon>Eukaryota</taxon>
        <taxon>Metazoa</taxon>
        <taxon>Ecdysozoa</taxon>
        <taxon>Nematoda</taxon>
        <taxon>Enoplea</taxon>
        <taxon>Dorylaimia</taxon>
        <taxon>Trichinellida</taxon>
        <taxon>Trichinellidae</taxon>
        <taxon>Trichinella</taxon>
    </lineage>
</organism>
<keyword evidence="3" id="KW-1185">Reference proteome</keyword>
<dbReference type="EMBL" id="JBEUSY010000444">
    <property type="protein sequence ID" value="KAL1232995.1"/>
    <property type="molecule type" value="Genomic_DNA"/>
</dbReference>
<keyword evidence="1" id="KW-0677">Repeat</keyword>
<protein>
    <submittedName>
        <fullName evidence="2">Stalled ribosome sensor GCN1</fullName>
    </submittedName>
</protein>
<dbReference type="InterPro" id="IPR016024">
    <property type="entry name" value="ARM-type_fold"/>
</dbReference>
<dbReference type="PANTHER" id="PTHR23346:SF7">
    <property type="entry name" value="STALLED RIBOSOME SENSOR GCN1"/>
    <property type="match status" value="1"/>
</dbReference>
<evidence type="ECO:0000313" key="2">
    <source>
        <dbReference type="EMBL" id="KAL1232995.1"/>
    </source>
</evidence>
<dbReference type="InterPro" id="IPR011989">
    <property type="entry name" value="ARM-like"/>
</dbReference>
<dbReference type="Gene3D" id="1.25.10.10">
    <property type="entry name" value="Leucine-rich Repeat Variant"/>
    <property type="match status" value="1"/>
</dbReference>
<comment type="caution">
    <text evidence="2">The sequence shown here is derived from an EMBL/GenBank/DDBJ whole genome shotgun (WGS) entry which is preliminary data.</text>
</comment>
<evidence type="ECO:0000313" key="3">
    <source>
        <dbReference type="Proteomes" id="UP001558632"/>
    </source>
</evidence>